<dbReference type="STRING" id="537013.CLOSTMETH_01411"/>
<dbReference type="Proteomes" id="UP000003340">
    <property type="component" value="Unassembled WGS sequence"/>
</dbReference>
<feature type="compositionally biased region" description="Low complexity" evidence="1">
    <location>
        <begin position="289"/>
        <end position="332"/>
    </location>
</feature>
<dbReference type="AlphaFoldDB" id="C0EC42"/>
<feature type="transmembrane region" description="Helical" evidence="2">
    <location>
        <begin position="798"/>
        <end position="821"/>
    </location>
</feature>
<evidence type="ECO:0000313" key="4">
    <source>
        <dbReference type="Proteomes" id="UP000003340"/>
    </source>
</evidence>
<dbReference type="InterPro" id="IPR014867">
    <property type="entry name" value="Spore_coat_CotH_CotH2/3/7"/>
</dbReference>
<feature type="compositionally biased region" description="Low complexity" evidence="1">
    <location>
        <begin position="235"/>
        <end position="252"/>
    </location>
</feature>
<dbReference type="EMBL" id="ACEC01000046">
    <property type="protein sequence ID" value="EEG30932.1"/>
    <property type="molecule type" value="Genomic_DNA"/>
</dbReference>
<protein>
    <submittedName>
        <fullName evidence="3">CotH protein</fullName>
    </submittedName>
</protein>
<proteinExistence type="predicted"/>
<keyword evidence="2" id="KW-0472">Membrane</keyword>
<feature type="compositionally biased region" description="Polar residues" evidence="1">
    <location>
        <begin position="267"/>
        <end position="281"/>
    </location>
</feature>
<dbReference type="HOGENOM" id="CLU_021893_0_0_9"/>
<accession>C0EC42</accession>
<reference evidence="3 4" key="1">
    <citation type="submission" date="2009-01" db="EMBL/GenBank/DDBJ databases">
        <authorList>
            <person name="Fulton L."/>
            <person name="Clifton S."/>
            <person name="Fulton B."/>
            <person name="Xu J."/>
            <person name="Minx P."/>
            <person name="Pepin K.H."/>
            <person name="Johnson M."/>
            <person name="Bhonagiri V."/>
            <person name="Nash W.E."/>
            <person name="Mardis E.R."/>
            <person name="Wilson R.K."/>
        </authorList>
    </citation>
    <scope>NUCLEOTIDE SEQUENCE [LARGE SCALE GENOMIC DNA]</scope>
    <source>
        <strain evidence="3 4">DSM 5476</strain>
    </source>
</reference>
<comment type="caution">
    <text evidence="3">The sequence shown here is derived from an EMBL/GenBank/DDBJ whole genome shotgun (WGS) entry which is preliminary data.</text>
</comment>
<gene>
    <name evidence="3" type="ORF">CLOSTMETH_01411</name>
</gene>
<reference evidence="3 4" key="2">
    <citation type="submission" date="2009-02" db="EMBL/GenBank/DDBJ databases">
        <title>Draft genome sequence of Clostridium methylpentosum (DSM 5476).</title>
        <authorList>
            <person name="Sudarsanam P."/>
            <person name="Ley R."/>
            <person name="Guruge J."/>
            <person name="Turnbaugh P.J."/>
            <person name="Mahowald M."/>
            <person name="Liep D."/>
            <person name="Gordon J."/>
        </authorList>
    </citation>
    <scope>NUCLEOTIDE SEQUENCE [LARGE SCALE GENOMIC DNA]</scope>
    <source>
        <strain evidence="3 4">DSM 5476</strain>
    </source>
</reference>
<feature type="compositionally biased region" description="Low complexity" evidence="1">
    <location>
        <begin position="651"/>
        <end position="670"/>
    </location>
</feature>
<name>C0EC42_9FIRM</name>
<keyword evidence="2" id="KW-0812">Transmembrane</keyword>
<feature type="compositionally biased region" description="Polar residues" evidence="1">
    <location>
        <begin position="374"/>
        <end position="415"/>
    </location>
</feature>
<feature type="compositionally biased region" description="Polar residues" evidence="1">
    <location>
        <begin position="639"/>
        <end position="650"/>
    </location>
</feature>
<dbReference type="PANTHER" id="PTHR40050">
    <property type="entry name" value="INNER SPORE COAT PROTEIN H"/>
    <property type="match status" value="1"/>
</dbReference>
<feature type="region of interest" description="Disordered" evidence="1">
    <location>
        <begin position="639"/>
        <end position="718"/>
    </location>
</feature>
<dbReference type="eggNOG" id="COG5337">
    <property type="taxonomic scope" value="Bacteria"/>
</dbReference>
<evidence type="ECO:0000313" key="3">
    <source>
        <dbReference type="EMBL" id="EEG30932.1"/>
    </source>
</evidence>
<feature type="region of interest" description="Disordered" evidence="1">
    <location>
        <begin position="213"/>
        <end position="437"/>
    </location>
</feature>
<dbReference type="Pfam" id="PF08757">
    <property type="entry name" value="CotH"/>
    <property type="match status" value="2"/>
</dbReference>
<feature type="compositionally biased region" description="Low complexity" evidence="1">
    <location>
        <begin position="425"/>
        <end position="435"/>
    </location>
</feature>
<dbReference type="PANTHER" id="PTHR40050:SF1">
    <property type="entry name" value="INNER SPORE COAT PROTEIN H"/>
    <property type="match status" value="1"/>
</dbReference>
<feature type="compositionally biased region" description="Polar residues" evidence="1">
    <location>
        <begin position="347"/>
        <end position="367"/>
    </location>
</feature>
<evidence type="ECO:0000256" key="2">
    <source>
        <dbReference type="SAM" id="Phobius"/>
    </source>
</evidence>
<sequence length="830" mass="87125">MITSKRLTALVAVLMAVALALTGTLVVLAHTAGSVSVPASTSLTYATSLFNKDTIMTVDITVDPEEWESMLQNAVNEEYISCDITINGTTYSQVGIRPKGNTSLTSIASSDSDRYSFKVEFDHYVKGQTCDGLDKLVLNNTMSDATYMKEYLSYDMMSFMGVTSPLYSFANITVNGEAWGCYLAIEALEESFALRNYGTSYGQLYKPEGMEMGGGMGGGEVPQMGGFPKGGKENGQGNTESGSSSTEGAQAGDAPLNGMSPPGTEQLPDSSDSSAQAGNSVQPPGGQGSPPSMGQMPGSSDSSAQIGDSVQPPGGQGSPPSMGQMPGSSDSSAQTGDSVQPPGGQGSLPSMGQMPGSSDSSAQTGDSVQPPDGQGSSPSMGQMPGNSDDSNTSQSPANDEQPDNSQTQENGTNAFSGRAGGGFPGSSSSGGSDLSYTDDNVDSYSDIFDNAVFDADESDYQRVIEALEALNTGSNLERYVDVDQVLRYFAVNTVLVNLDSYVSSMKHNYYLYENNGQISILPWDFNLAFAGFQSNSASSAVNFPIDTPVQGVDLSERPLLGKLLEVEEYSHLYHAYLQKIVTEYFDSGLFENTIRSLDSLIGSSVQNDPTALYTYEEYTNAVENLILFGTLRSQSVQGQLDGTIPSTSEGQQQDASSLIDASDLSITAMGTQGGGEMGGRNRGDENTGGFQGGEQGDSQVPPNMDDAITPGGDAEAEAGLPDRATMEQVMQILGGSTDGSLTEDQREQLAALGITDEMIEQFQSRTIPAMQGGMPQENRMGGAAPGEQRTQSSTAPSIASILIVSGCAAAAIAGVLFVLFFPKRKLHKGR</sequence>
<evidence type="ECO:0000256" key="1">
    <source>
        <dbReference type="SAM" id="MobiDB-lite"/>
    </source>
</evidence>
<keyword evidence="2" id="KW-1133">Transmembrane helix</keyword>
<keyword evidence="4" id="KW-1185">Reference proteome</keyword>
<organism evidence="3 4">
    <name type="scientific">[Clostridium] methylpentosum DSM 5476</name>
    <dbReference type="NCBI Taxonomy" id="537013"/>
    <lineage>
        <taxon>Bacteria</taxon>
        <taxon>Bacillati</taxon>
        <taxon>Bacillota</taxon>
        <taxon>Clostridia</taxon>
        <taxon>Eubacteriales</taxon>
        <taxon>Oscillospiraceae</taxon>
        <taxon>Oscillospiraceae incertae sedis</taxon>
    </lineage>
</organism>